<dbReference type="RefSeq" id="WP_055747332.1">
    <property type="nucleotide sequence ID" value="NZ_LJJB01000013.1"/>
</dbReference>
<evidence type="ECO:0000259" key="1">
    <source>
        <dbReference type="Pfam" id="PF12867"/>
    </source>
</evidence>
<dbReference type="SUPFAM" id="SSF109854">
    <property type="entry name" value="DinB/YfiT-like putative metalloenzymes"/>
    <property type="match status" value="1"/>
</dbReference>
<comment type="caution">
    <text evidence="2">The sequence shown here is derived from an EMBL/GenBank/DDBJ whole genome shotgun (WGS) entry which is preliminary data.</text>
</comment>
<sequence length="164" mass="18743">MSRAELLLNNWQYTYEQEDWYPPLRDALSGVNAAQASWRPVGEAANTIWENVSHLLYFKERLLHRLSGTEFPLSADSNDDTFAPAGGPDDEEAWQATKQRMENVHLHIREKLASLSEEELDQGLPTIPVNQSVMSIMLHDAFHTGQIVQLRKLQGSWPARRSFL</sequence>
<evidence type="ECO:0000313" key="3">
    <source>
        <dbReference type="Proteomes" id="UP000051063"/>
    </source>
</evidence>
<evidence type="ECO:0000313" key="2">
    <source>
        <dbReference type="EMBL" id="KQL44741.1"/>
    </source>
</evidence>
<organism evidence="2 3">
    <name type="scientific">Brevibacillus choshinensis</name>
    <dbReference type="NCBI Taxonomy" id="54911"/>
    <lineage>
        <taxon>Bacteria</taxon>
        <taxon>Bacillati</taxon>
        <taxon>Bacillota</taxon>
        <taxon>Bacilli</taxon>
        <taxon>Bacillales</taxon>
        <taxon>Paenibacillaceae</taxon>
        <taxon>Brevibacillus</taxon>
    </lineage>
</organism>
<dbReference type="Pfam" id="PF12867">
    <property type="entry name" value="DinB_2"/>
    <property type="match status" value="1"/>
</dbReference>
<dbReference type="Gene3D" id="1.20.120.450">
    <property type="entry name" value="dinb family like domain"/>
    <property type="match status" value="1"/>
</dbReference>
<accession>A0ABR5N2R2</accession>
<feature type="domain" description="DinB-like" evidence="1">
    <location>
        <begin position="24"/>
        <end position="147"/>
    </location>
</feature>
<name>A0ABR5N2R2_BRECH</name>
<reference evidence="2 3" key="1">
    <citation type="submission" date="2015-09" db="EMBL/GenBank/DDBJ databases">
        <title>Genome sequencing project for genomic taxonomy and phylogenomics of Bacillus-like bacteria.</title>
        <authorList>
            <person name="Liu B."/>
            <person name="Wang J."/>
            <person name="Zhu Y."/>
            <person name="Liu G."/>
            <person name="Chen Q."/>
            <person name="Chen Z."/>
            <person name="Lan J."/>
            <person name="Che J."/>
            <person name="Ge C."/>
            <person name="Shi H."/>
            <person name="Pan Z."/>
            <person name="Liu X."/>
        </authorList>
    </citation>
    <scope>NUCLEOTIDE SEQUENCE [LARGE SCALE GENOMIC DNA]</scope>
    <source>
        <strain evidence="2 3">DSM 8552</strain>
    </source>
</reference>
<dbReference type="InterPro" id="IPR024775">
    <property type="entry name" value="DinB-like"/>
</dbReference>
<protein>
    <recommendedName>
        <fullName evidence="1">DinB-like domain-containing protein</fullName>
    </recommendedName>
</protein>
<keyword evidence="3" id="KW-1185">Reference proteome</keyword>
<gene>
    <name evidence="2" type="ORF">AN963_25585</name>
</gene>
<dbReference type="EMBL" id="LJJB01000013">
    <property type="protein sequence ID" value="KQL44741.1"/>
    <property type="molecule type" value="Genomic_DNA"/>
</dbReference>
<dbReference type="Proteomes" id="UP000051063">
    <property type="component" value="Unassembled WGS sequence"/>
</dbReference>
<dbReference type="InterPro" id="IPR034660">
    <property type="entry name" value="DinB/YfiT-like"/>
</dbReference>
<proteinExistence type="predicted"/>